<accession>A0A1H6WM56</accession>
<name>A0A1H6WM56_9BACT</name>
<evidence type="ECO:0000313" key="2">
    <source>
        <dbReference type="Proteomes" id="UP000199403"/>
    </source>
</evidence>
<dbReference type="Proteomes" id="UP000199403">
    <property type="component" value="Unassembled WGS sequence"/>
</dbReference>
<sequence length="51" mass="5893">MPWEMVHVETCADRTEAVSKETKIKNLGSKRYLQIIGKDFNPQQPGSVFRQ</sequence>
<keyword evidence="2" id="KW-1185">Reference proteome</keyword>
<organism evidence="1 2">
    <name type="scientific">Cyclobacterium xiamenense</name>
    <dbReference type="NCBI Taxonomy" id="1297121"/>
    <lineage>
        <taxon>Bacteria</taxon>
        <taxon>Pseudomonadati</taxon>
        <taxon>Bacteroidota</taxon>
        <taxon>Cytophagia</taxon>
        <taxon>Cytophagales</taxon>
        <taxon>Cyclobacteriaceae</taxon>
        <taxon>Cyclobacterium</taxon>
    </lineage>
</organism>
<dbReference type="InterPro" id="IPR035901">
    <property type="entry name" value="GIY-YIG_endonuc_sf"/>
</dbReference>
<evidence type="ECO:0000313" key="1">
    <source>
        <dbReference type="EMBL" id="SEJ16836.1"/>
    </source>
</evidence>
<proteinExistence type="predicted"/>
<dbReference type="AlphaFoldDB" id="A0A1H6WM56"/>
<protein>
    <submittedName>
        <fullName evidence="1">Uncharacterized protein</fullName>
    </submittedName>
</protein>
<dbReference type="Gene3D" id="3.40.1440.10">
    <property type="entry name" value="GIY-YIG endonuclease"/>
    <property type="match status" value="1"/>
</dbReference>
<gene>
    <name evidence="1" type="ORF">SAMN05192553_102735</name>
</gene>
<reference evidence="2" key="1">
    <citation type="submission" date="2016-10" db="EMBL/GenBank/DDBJ databases">
        <authorList>
            <person name="Varghese N."/>
            <person name="Submissions S."/>
        </authorList>
    </citation>
    <scope>NUCLEOTIDE SEQUENCE [LARGE SCALE GENOMIC DNA]</scope>
    <source>
        <strain evidence="2">IBRC-M 10761</strain>
    </source>
</reference>
<dbReference type="EMBL" id="FNZH01000002">
    <property type="protein sequence ID" value="SEJ16836.1"/>
    <property type="molecule type" value="Genomic_DNA"/>
</dbReference>